<keyword evidence="2 12" id="KW-0639">Primosome</keyword>
<dbReference type="InterPro" id="IPR007693">
    <property type="entry name" value="DNA_helicase_DnaB-like_N"/>
</dbReference>
<dbReference type="SUPFAM" id="SSF52540">
    <property type="entry name" value="P-loop containing nucleoside triphosphate hydrolases"/>
    <property type="match status" value="1"/>
</dbReference>
<dbReference type="GO" id="GO:0016887">
    <property type="term" value="F:ATP hydrolysis activity"/>
    <property type="evidence" value="ECO:0007669"/>
    <property type="project" value="RHEA"/>
</dbReference>
<dbReference type="GO" id="GO:0005829">
    <property type="term" value="C:cytosol"/>
    <property type="evidence" value="ECO:0007669"/>
    <property type="project" value="TreeGrafter"/>
</dbReference>
<dbReference type="GO" id="GO:0006269">
    <property type="term" value="P:DNA replication, synthesis of primer"/>
    <property type="evidence" value="ECO:0007669"/>
    <property type="project" value="UniProtKB-UniRule"/>
</dbReference>
<evidence type="ECO:0000256" key="7">
    <source>
        <dbReference type="ARBA" id="ARBA00022840"/>
    </source>
</evidence>
<evidence type="ECO:0000256" key="10">
    <source>
        <dbReference type="ARBA" id="ARBA00048954"/>
    </source>
</evidence>
<dbReference type="PANTHER" id="PTHR30153">
    <property type="entry name" value="REPLICATIVE DNA HELICASE DNAB"/>
    <property type="match status" value="1"/>
</dbReference>
<evidence type="ECO:0000313" key="14">
    <source>
        <dbReference type="EMBL" id="OHA16199.1"/>
    </source>
</evidence>
<dbReference type="EMBL" id="MHRA01000001">
    <property type="protein sequence ID" value="OHA16199.1"/>
    <property type="molecule type" value="Genomic_DNA"/>
</dbReference>
<keyword evidence="5 12" id="KW-0378">Hydrolase</keyword>
<keyword evidence="4 12" id="KW-0547">Nucleotide-binding</keyword>
<evidence type="ECO:0000256" key="9">
    <source>
        <dbReference type="ARBA" id="ARBA00023235"/>
    </source>
</evidence>
<evidence type="ECO:0000256" key="5">
    <source>
        <dbReference type="ARBA" id="ARBA00022801"/>
    </source>
</evidence>
<organism evidence="14 15">
    <name type="scientific">Candidatus Tagabacteria bacterium RIFCSPLOWO2_01_FULL_42_9</name>
    <dbReference type="NCBI Taxonomy" id="1802296"/>
    <lineage>
        <taxon>Bacteria</taxon>
        <taxon>Candidatus Tagaibacteriota</taxon>
    </lineage>
</organism>
<comment type="function">
    <text evidence="12">The main replicative DNA helicase, it participates in initiation and elongation during chromosome replication. Travels ahead of the DNA replisome, separating dsDNA into templates for DNA synthesis. A processive ATP-dependent 5'-3' DNA helicase it has DNA-dependent ATPase activity.</text>
</comment>
<dbReference type="PROSITE" id="PS51199">
    <property type="entry name" value="SF4_HELICASE"/>
    <property type="match status" value="1"/>
</dbReference>
<comment type="catalytic activity">
    <reaction evidence="10 12">
        <text>ATP + H2O = ADP + phosphate + H(+)</text>
        <dbReference type="Rhea" id="RHEA:13065"/>
        <dbReference type="ChEBI" id="CHEBI:15377"/>
        <dbReference type="ChEBI" id="CHEBI:15378"/>
        <dbReference type="ChEBI" id="CHEBI:30616"/>
        <dbReference type="ChEBI" id="CHEBI:43474"/>
        <dbReference type="ChEBI" id="CHEBI:456216"/>
        <dbReference type="EC" id="5.6.2.3"/>
    </reaction>
</comment>
<dbReference type="GO" id="GO:1990077">
    <property type="term" value="C:primosome complex"/>
    <property type="evidence" value="ECO:0007669"/>
    <property type="project" value="UniProtKB-UniRule"/>
</dbReference>
<sequence>MLKQKENKIAASYLRMPPQDIEAEMSVLGALMIDGNVMAQVADILNPEDFYREDHKMVYDSACDLFSSQAPIDVRSVASRLKEKKQLEKTGGNGYLAELVNCVASATNAKHYAEIVRKKSILRHLIEAANHIHQLGYEEESELDCLLDEAEQKIYSIANISFRQNFLNLKIALDEAFERIDKLHKSKDGVRGVPTGFEDLDHHLSGLQNSDLIILAARPSFGKTSLALDIARYAACEQNIPVGIFSLEMSSQQLIDRFLAAEANVDSWKLRTGKLNEKDDFSRIRDALEKLSKAPIFLEDAPSLNVLQMRAMARRLQAEVRQKKGKELGLLIIDYIQLINPRKGLDNPVQQMTEISRSLKSLARELKVPLLVLSQLNRAVEQRHPPIPRLSDLRESGAIEQDADLVMFIHREDKYKEDTEKKNIVEIHIAKHRNGPTGKVDLYFHPKTVSFSSIEKGSYNVF</sequence>
<evidence type="ECO:0000256" key="2">
    <source>
        <dbReference type="ARBA" id="ARBA00022515"/>
    </source>
</evidence>
<dbReference type="Pfam" id="PF03796">
    <property type="entry name" value="DnaB_C"/>
    <property type="match status" value="1"/>
</dbReference>
<evidence type="ECO:0000259" key="13">
    <source>
        <dbReference type="PROSITE" id="PS51199"/>
    </source>
</evidence>
<dbReference type="InterPro" id="IPR027417">
    <property type="entry name" value="P-loop_NTPase"/>
</dbReference>
<dbReference type="Proteomes" id="UP000178116">
    <property type="component" value="Unassembled WGS sequence"/>
</dbReference>
<dbReference type="InterPro" id="IPR016136">
    <property type="entry name" value="DNA_helicase_N/primase_C"/>
</dbReference>
<comment type="similarity">
    <text evidence="1 12">Belongs to the helicase family. DnaB subfamily.</text>
</comment>
<dbReference type="InterPro" id="IPR036185">
    <property type="entry name" value="DNA_heli_DnaB-like_N_sf"/>
</dbReference>
<keyword evidence="9" id="KW-0413">Isomerase</keyword>
<keyword evidence="6 12" id="KW-0347">Helicase</keyword>
<proteinExistence type="inferred from homology"/>
<evidence type="ECO:0000256" key="8">
    <source>
        <dbReference type="ARBA" id="ARBA00023125"/>
    </source>
</evidence>
<protein>
    <recommendedName>
        <fullName evidence="11 12">Replicative DNA helicase</fullName>
        <ecNumber evidence="11 12">5.6.2.3</ecNumber>
    </recommendedName>
</protein>
<dbReference type="Pfam" id="PF00772">
    <property type="entry name" value="DnaB"/>
    <property type="match status" value="1"/>
</dbReference>
<keyword evidence="3 12" id="KW-0235">DNA replication</keyword>
<dbReference type="InterPro" id="IPR003593">
    <property type="entry name" value="AAA+_ATPase"/>
</dbReference>
<keyword evidence="8 12" id="KW-0238">DNA-binding</keyword>
<dbReference type="SMART" id="SM00382">
    <property type="entry name" value="AAA"/>
    <property type="match status" value="1"/>
</dbReference>
<name>A0A1G2LZB1_9BACT</name>
<evidence type="ECO:0000256" key="3">
    <source>
        <dbReference type="ARBA" id="ARBA00022705"/>
    </source>
</evidence>
<dbReference type="SUPFAM" id="SSF48024">
    <property type="entry name" value="N-terminal domain of DnaB helicase"/>
    <property type="match status" value="1"/>
</dbReference>
<evidence type="ECO:0000256" key="6">
    <source>
        <dbReference type="ARBA" id="ARBA00022806"/>
    </source>
</evidence>
<dbReference type="InterPro" id="IPR007692">
    <property type="entry name" value="DNA_helicase_DnaB"/>
</dbReference>
<dbReference type="PANTHER" id="PTHR30153:SF2">
    <property type="entry name" value="REPLICATIVE DNA HELICASE"/>
    <property type="match status" value="1"/>
</dbReference>
<evidence type="ECO:0000256" key="11">
    <source>
        <dbReference type="NCBIfam" id="TIGR00665"/>
    </source>
</evidence>
<dbReference type="NCBIfam" id="TIGR00665">
    <property type="entry name" value="DnaB"/>
    <property type="match status" value="1"/>
</dbReference>
<dbReference type="CDD" id="cd00984">
    <property type="entry name" value="DnaB_C"/>
    <property type="match status" value="1"/>
</dbReference>
<dbReference type="AlphaFoldDB" id="A0A1G2LZB1"/>
<keyword evidence="7 12" id="KW-0067">ATP-binding</keyword>
<dbReference type="GO" id="GO:0005524">
    <property type="term" value="F:ATP binding"/>
    <property type="evidence" value="ECO:0007669"/>
    <property type="project" value="UniProtKB-UniRule"/>
</dbReference>
<evidence type="ECO:0000256" key="4">
    <source>
        <dbReference type="ARBA" id="ARBA00022741"/>
    </source>
</evidence>
<evidence type="ECO:0000256" key="12">
    <source>
        <dbReference type="RuleBase" id="RU362085"/>
    </source>
</evidence>
<comment type="caution">
    <text evidence="14">The sequence shown here is derived from an EMBL/GenBank/DDBJ whole genome shotgun (WGS) entry which is preliminary data.</text>
</comment>
<dbReference type="Gene3D" id="3.40.50.300">
    <property type="entry name" value="P-loop containing nucleotide triphosphate hydrolases"/>
    <property type="match status" value="1"/>
</dbReference>
<dbReference type="GO" id="GO:0003677">
    <property type="term" value="F:DNA binding"/>
    <property type="evidence" value="ECO:0007669"/>
    <property type="project" value="UniProtKB-UniRule"/>
</dbReference>
<dbReference type="GO" id="GO:0043139">
    <property type="term" value="F:5'-3' DNA helicase activity"/>
    <property type="evidence" value="ECO:0007669"/>
    <property type="project" value="UniProtKB-EC"/>
</dbReference>
<accession>A0A1G2LZB1</accession>
<dbReference type="InterPro" id="IPR007694">
    <property type="entry name" value="DNA_helicase_DnaB-like_C"/>
</dbReference>
<gene>
    <name evidence="14" type="ORF">A3A10_00775</name>
</gene>
<feature type="domain" description="SF4 helicase" evidence="13">
    <location>
        <begin position="186"/>
        <end position="458"/>
    </location>
</feature>
<dbReference type="FunFam" id="1.10.860.10:FF:000001">
    <property type="entry name" value="Replicative DNA helicase"/>
    <property type="match status" value="1"/>
</dbReference>
<reference evidence="14 15" key="1">
    <citation type="journal article" date="2016" name="Nat. Commun.">
        <title>Thousands of microbial genomes shed light on interconnected biogeochemical processes in an aquifer system.</title>
        <authorList>
            <person name="Anantharaman K."/>
            <person name="Brown C.T."/>
            <person name="Hug L.A."/>
            <person name="Sharon I."/>
            <person name="Castelle C.J."/>
            <person name="Probst A.J."/>
            <person name="Thomas B.C."/>
            <person name="Singh A."/>
            <person name="Wilkins M.J."/>
            <person name="Karaoz U."/>
            <person name="Brodie E.L."/>
            <person name="Williams K.H."/>
            <person name="Hubbard S.S."/>
            <person name="Banfield J.F."/>
        </authorList>
    </citation>
    <scope>NUCLEOTIDE SEQUENCE [LARGE SCALE GENOMIC DNA]</scope>
</reference>
<dbReference type="EC" id="5.6.2.3" evidence="11 12"/>
<dbReference type="Gene3D" id="1.10.860.10">
    <property type="entry name" value="DNAb Helicase, Chain A"/>
    <property type="match status" value="1"/>
</dbReference>
<evidence type="ECO:0000256" key="1">
    <source>
        <dbReference type="ARBA" id="ARBA00008428"/>
    </source>
</evidence>
<evidence type="ECO:0000313" key="15">
    <source>
        <dbReference type="Proteomes" id="UP000178116"/>
    </source>
</evidence>